<sequence>MRVMKVFWSAAVALSLWDLLVEPLFAVTVMITCSSAGSLDWPQPVPAAQVAGFLGDRLARLQPVLLALAAFWAIRSRSRGGLNVSRSSSLLPATLGLVVALLPAALAEAEKWLSPDMPLAWQECLHAQVAPPSFVVPRLILAWLLSPATMVLLAGIAGAGVRPRPTDLREAGLVVAAVVLAVFLFTALIGR</sequence>
<protein>
    <submittedName>
        <fullName evidence="2">Uncharacterized protein</fullName>
    </submittedName>
</protein>
<name>A0A918A5C2_9ACTN</name>
<keyword evidence="1" id="KW-1133">Transmembrane helix</keyword>
<feature type="transmembrane region" description="Helical" evidence="1">
    <location>
        <begin position="59"/>
        <end position="76"/>
    </location>
</feature>
<dbReference type="EMBL" id="BMNK01000003">
    <property type="protein sequence ID" value="GGP05418.1"/>
    <property type="molecule type" value="Genomic_DNA"/>
</dbReference>
<evidence type="ECO:0000256" key="1">
    <source>
        <dbReference type="SAM" id="Phobius"/>
    </source>
</evidence>
<keyword evidence="3" id="KW-1185">Reference proteome</keyword>
<comment type="caution">
    <text evidence="2">The sequence shown here is derived from an EMBL/GenBank/DDBJ whole genome shotgun (WGS) entry which is preliminary data.</text>
</comment>
<reference evidence="2" key="2">
    <citation type="submission" date="2020-09" db="EMBL/GenBank/DDBJ databases">
        <authorList>
            <person name="Sun Q."/>
            <person name="Zhou Y."/>
        </authorList>
    </citation>
    <scope>NUCLEOTIDE SEQUENCE</scope>
    <source>
        <strain evidence="2">CGMCC 4.7430</strain>
    </source>
</reference>
<keyword evidence="1" id="KW-0472">Membrane</keyword>
<evidence type="ECO:0000313" key="2">
    <source>
        <dbReference type="EMBL" id="GGP05418.1"/>
    </source>
</evidence>
<keyword evidence="1" id="KW-0812">Transmembrane</keyword>
<gene>
    <name evidence="2" type="ORF">GCM10012278_24870</name>
</gene>
<dbReference type="RefSeq" id="WP_189138675.1">
    <property type="nucleotide sequence ID" value="NZ_BMNK01000003.1"/>
</dbReference>
<dbReference type="Proteomes" id="UP000660745">
    <property type="component" value="Unassembled WGS sequence"/>
</dbReference>
<feature type="transmembrane region" description="Helical" evidence="1">
    <location>
        <begin position="88"/>
        <end position="107"/>
    </location>
</feature>
<dbReference type="AlphaFoldDB" id="A0A918A5C2"/>
<feature type="transmembrane region" description="Helical" evidence="1">
    <location>
        <begin position="171"/>
        <end position="190"/>
    </location>
</feature>
<evidence type="ECO:0000313" key="3">
    <source>
        <dbReference type="Proteomes" id="UP000660745"/>
    </source>
</evidence>
<proteinExistence type="predicted"/>
<reference evidence="2" key="1">
    <citation type="journal article" date="2014" name="Int. J. Syst. Evol. Microbiol.">
        <title>Complete genome sequence of Corynebacterium casei LMG S-19264T (=DSM 44701T), isolated from a smear-ripened cheese.</title>
        <authorList>
            <consortium name="US DOE Joint Genome Institute (JGI-PGF)"/>
            <person name="Walter F."/>
            <person name="Albersmeier A."/>
            <person name="Kalinowski J."/>
            <person name="Ruckert C."/>
        </authorList>
    </citation>
    <scope>NUCLEOTIDE SEQUENCE</scope>
    <source>
        <strain evidence="2">CGMCC 4.7430</strain>
    </source>
</reference>
<organism evidence="2 3">
    <name type="scientific">Nonomuraea glycinis</name>
    <dbReference type="NCBI Taxonomy" id="2047744"/>
    <lineage>
        <taxon>Bacteria</taxon>
        <taxon>Bacillati</taxon>
        <taxon>Actinomycetota</taxon>
        <taxon>Actinomycetes</taxon>
        <taxon>Streptosporangiales</taxon>
        <taxon>Streptosporangiaceae</taxon>
        <taxon>Nonomuraea</taxon>
    </lineage>
</organism>
<feature type="transmembrane region" description="Helical" evidence="1">
    <location>
        <begin position="140"/>
        <end position="159"/>
    </location>
</feature>
<accession>A0A918A5C2</accession>